<evidence type="ECO:0000256" key="2">
    <source>
        <dbReference type="SAM" id="MobiDB-lite"/>
    </source>
</evidence>
<feature type="region of interest" description="Disordered" evidence="2">
    <location>
        <begin position="899"/>
        <end position="925"/>
    </location>
</feature>
<keyword evidence="5" id="KW-1185">Reference proteome</keyword>
<keyword evidence="1" id="KW-0862">Zinc</keyword>
<dbReference type="PROSITE" id="PS50158">
    <property type="entry name" value="ZF_CCHC"/>
    <property type="match status" value="1"/>
</dbReference>
<name>A0ABQ5EQD7_9ASTR</name>
<accession>A0ABQ5EQD7</accession>
<feature type="domain" description="CCHC-type" evidence="3">
    <location>
        <begin position="969"/>
        <end position="984"/>
    </location>
</feature>
<proteinExistence type="predicted"/>
<evidence type="ECO:0000256" key="1">
    <source>
        <dbReference type="PROSITE-ProRule" id="PRU00047"/>
    </source>
</evidence>
<feature type="region of interest" description="Disordered" evidence="2">
    <location>
        <begin position="944"/>
        <end position="970"/>
    </location>
</feature>
<comment type="caution">
    <text evidence="4">The sequence shown here is derived from an EMBL/GenBank/DDBJ whole genome shotgun (WGS) entry which is preliminary data.</text>
</comment>
<dbReference type="EMBL" id="BQNB010016564">
    <property type="protein sequence ID" value="GJT53191.1"/>
    <property type="molecule type" value="Genomic_DNA"/>
</dbReference>
<organism evidence="4 5">
    <name type="scientific">Tanacetum coccineum</name>
    <dbReference type="NCBI Taxonomy" id="301880"/>
    <lineage>
        <taxon>Eukaryota</taxon>
        <taxon>Viridiplantae</taxon>
        <taxon>Streptophyta</taxon>
        <taxon>Embryophyta</taxon>
        <taxon>Tracheophyta</taxon>
        <taxon>Spermatophyta</taxon>
        <taxon>Magnoliopsida</taxon>
        <taxon>eudicotyledons</taxon>
        <taxon>Gunneridae</taxon>
        <taxon>Pentapetalae</taxon>
        <taxon>asterids</taxon>
        <taxon>campanulids</taxon>
        <taxon>Asterales</taxon>
        <taxon>Asteraceae</taxon>
        <taxon>Asteroideae</taxon>
        <taxon>Anthemideae</taxon>
        <taxon>Anthemidinae</taxon>
        <taxon>Tanacetum</taxon>
    </lineage>
</organism>
<evidence type="ECO:0000313" key="5">
    <source>
        <dbReference type="Proteomes" id="UP001151760"/>
    </source>
</evidence>
<evidence type="ECO:0000259" key="3">
    <source>
        <dbReference type="PROSITE" id="PS50158"/>
    </source>
</evidence>
<keyword evidence="1" id="KW-0863">Zinc-finger</keyword>
<dbReference type="Pfam" id="PF14223">
    <property type="entry name" value="Retrotran_gag_2"/>
    <property type="match status" value="1"/>
</dbReference>
<dbReference type="Proteomes" id="UP001151760">
    <property type="component" value="Unassembled WGS sequence"/>
</dbReference>
<dbReference type="PANTHER" id="PTHR34676">
    <property type="entry name" value="DUF4219 DOMAIN-CONTAINING PROTEIN-RELATED"/>
    <property type="match status" value="1"/>
</dbReference>
<reference evidence="4" key="2">
    <citation type="submission" date="2022-01" db="EMBL/GenBank/DDBJ databases">
        <authorList>
            <person name="Yamashiro T."/>
            <person name="Shiraishi A."/>
            <person name="Satake H."/>
            <person name="Nakayama K."/>
        </authorList>
    </citation>
    <scope>NUCLEOTIDE SEQUENCE</scope>
</reference>
<gene>
    <name evidence="4" type="ORF">Tco_0988245</name>
</gene>
<evidence type="ECO:0000313" key="4">
    <source>
        <dbReference type="EMBL" id="GJT53191.1"/>
    </source>
</evidence>
<dbReference type="InterPro" id="IPR001878">
    <property type="entry name" value="Znf_CCHC"/>
</dbReference>
<feature type="compositionally biased region" description="Acidic residues" evidence="2">
    <location>
        <begin position="914"/>
        <end position="925"/>
    </location>
</feature>
<reference evidence="4" key="1">
    <citation type="journal article" date="2022" name="Int. J. Mol. Sci.">
        <title>Draft Genome of Tanacetum Coccineum: Genomic Comparison of Closely Related Tanacetum-Family Plants.</title>
        <authorList>
            <person name="Yamashiro T."/>
            <person name="Shiraishi A."/>
            <person name="Nakayama K."/>
            <person name="Satake H."/>
        </authorList>
    </citation>
    <scope>NUCLEOTIDE SEQUENCE</scope>
</reference>
<keyword evidence="1" id="KW-0479">Metal-binding</keyword>
<protein>
    <submittedName>
        <fullName evidence="4">Zf-CCHC domain-containing protein</fullName>
    </submittedName>
</protein>
<feature type="compositionally biased region" description="Basic and acidic residues" evidence="2">
    <location>
        <begin position="949"/>
        <end position="965"/>
    </location>
</feature>
<sequence length="987" mass="112978">MASNEETNAAGTDTRPPMLVENDYESWKIRIHRYIRGKPNGKLIWKSIQNGPTPHPIVTDPPPTDSTIMPAPRKKLDFEFNEEENKLEMADTQAEIILSQGLPRHIFNNLNQTSTAKEIWENVVTYTDIYTEVKEFERSLDKMESDYDKCLADNKRLGDKNKHLLAKTSCSWKQGKRGVTLDAEAEAFLANVECTAPYDQPLAMATTNIFEVNHEDAYDSDVDEGPNAAAAFMANLSSTKLSSYNSDSHTEAQNVPTEVSADTSDKVSMIAILTDLQTQLDGHAKVNQEKCLEIETLKNELLQCKQEICRLDTHKVKLDLENKVRQEQALGKILSEKKDLADSYLDEIVCLKNANKVARDMLQRFNMPTQTIPMLSKKPKAATADLHKTLLGTRNPGLGYIAKRAQPVLYDADTLLHPTHAPPLELSREQAYWLPANEIASQASNPNSPVTPFVHNRPPPSQVLFHLQKVNAVFHQFEGIIKERTTQKPDYVSEWCYDYAKQFVEQQLLQVKDTTSRNLDAADQPHEGVECSSTEDGLKAEKGLLKHVMKNCQKSIATHGCIPTVQSTFHLQKEPTGSKGRTVADSIAERLTRPTAYKFKTDCSIIPVWIRKKMHQQSFPDANRYEHVSLKNQRNAKSKLKIRHKVIQEVNLNKSKIKINIITSSSKDHEKVLKIELRRQAQQLKYPSINNELKRQARKNIFETYVKSKDLDLWHIITYGDFPPVQNNPETKNDEIVPYDKQSDDLKKRLAKNDEAKMVIYNALPRKEYERIFMCKAAKEIWDTLLITHQGNSQVKDNKIDLLVQQYKQFTIPEEESIDNGFARFNTIITSLKALDEGFSSKNYVRKFLRALHPKWHVKVTDIEESKDLTSLSLDELIGNLKVYEVIIKKDSKMVKGKREQNRSLALKAKKESSDEDSLTSDSEDEEYAMAVRDFKNFFKRRGRFVRQPQDERKSSQRNKDDKNDKSKRKCFKCGDSNHLIEKCLKL</sequence>
<dbReference type="PANTHER" id="PTHR34676:SF28">
    <property type="entry name" value="ZINC FINGER, CCHC-TYPE, RIBONUCLEASE H-LIKE DOMAIN, GAG-PRE-INTEGRASE DOMAIN PROTEIN-RELATED"/>
    <property type="match status" value="1"/>
</dbReference>